<reference evidence="19" key="1">
    <citation type="submission" date="2025-08" db="UniProtKB">
        <authorList>
            <consortium name="RefSeq"/>
        </authorList>
    </citation>
    <scope>IDENTIFICATION</scope>
    <source>
        <strain evidence="19">Airmid</strain>
    </source>
</reference>
<sequence length="229" mass="27196">MTKMTSNKFLLIIRFAAFLLYGYSVFYRQKNETLPPHLRNRPFGKWKFLTYWDLLLQFGFFGLALIGSFRWTPKSFGRLVDFVFYSLAFPVAMFVAISFWSLWSIDRELVFPKAYDPYYPYWLHQTSHTLVALLVLVELIFANRNPPSKQAHGLIMINLFSYVYALWVLYIALTTDIWVYPVLQKLNWPLRICFGVALGLINSLFYKMAIFCRQNFFKQTPNRNNKKIK</sequence>
<dbReference type="InterPro" id="IPR006838">
    <property type="entry name" value="ADTRP_AIG1"/>
</dbReference>
<feature type="transmembrane region" description="Helical" evidence="17">
    <location>
        <begin position="188"/>
        <end position="206"/>
    </location>
</feature>
<dbReference type="OMA" id="AFFPPWI"/>
<comment type="catalytic activity">
    <reaction evidence="1">
        <text>9-(9Z-hexadecenoyloxy)-octadecanoate + H2O = (9Z)-hexadecenoate + 9-hydroxy-octadecanoate + H(+)</text>
        <dbReference type="Rhea" id="RHEA:52068"/>
        <dbReference type="ChEBI" id="CHEBI:15377"/>
        <dbReference type="ChEBI" id="CHEBI:15378"/>
        <dbReference type="ChEBI" id="CHEBI:32372"/>
        <dbReference type="ChEBI" id="CHEBI:136286"/>
        <dbReference type="ChEBI" id="CHEBI:136309"/>
    </reaction>
    <physiologicalReaction direction="left-to-right" evidence="1">
        <dbReference type="Rhea" id="RHEA:52069"/>
    </physiologicalReaction>
</comment>
<evidence type="ECO:0000256" key="8">
    <source>
        <dbReference type="ARBA" id="ARBA00047427"/>
    </source>
</evidence>
<comment type="similarity">
    <text evidence="3">Belongs to the AIG1 family.</text>
</comment>
<evidence type="ECO:0000256" key="10">
    <source>
        <dbReference type="ARBA" id="ARBA00048680"/>
    </source>
</evidence>
<dbReference type="GO" id="GO:0012505">
    <property type="term" value="C:endomembrane system"/>
    <property type="evidence" value="ECO:0007669"/>
    <property type="project" value="UniProtKB-SubCell"/>
</dbReference>
<comment type="subcellular location">
    <subcellularLocation>
        <location evidence="2">Endomembrane system</location>
        <topology evidence="2">Multi-pass membrane protein</topology>
    </subcellularLocation>
</comment>
<dbReference type="PANTHER" id="PTHR10989">
    <property type="entry name" value="ANDROGEN-INDUCED PROTEIN 1-RELATED"/>
    <property type="match status" value="1"/>
</dbReference>
<accession>A0A6P6YE51</accession>
<dbReference type="InParanoid" id="A0A6P6YE51"/>
<comment type="catalytic activity">
    <reaction evidence="16">
        <text>12-(9Z-hexadecenoyloxy)-octadecanoate + H2O = 12-hydroxyoctadecanoate + (9Z)-hexadecenoate + H(+)</text>
        <dbReference type="Rhea" id="RHEA:52072"/>
        <dbReference type="ChEBI" id="CHEBI:15377"/>
        <dbReference type="ChEBI" id="CHEBI:15378"/>
        <dbReference type="ChEBI" id="CHEBI:32372"/>
        <dbReference type="ChEBI" id="CHEBI:84201"/>
        <dbReference type="ChEBI" id="CHEBI:136312"/>
    </reaction>
    <physiologicalReaction direction="left-to-right" evidence="16">
        <dbReference type="Rhea" id="RHEA:52073"/>
    </physiologicalReaction>
</comment>
<dbReference type="AlphaFoldDB" id="A0A6P6YE51"/>
<feature type="transmembrane region" description="Helical" evidence="17">
    <location>
        <begin position="153"/>
        <end position="173"/>
    </location>
</feature>
<evidence type="ECO:0000256" key="3">
    <source>
        <dbReference type="ARBA" id="ARBA00009300"/>
    </source>
</evidence>
<protein>
    <submittedName>
        <fullName evidence="19">Androgen-induced gene 1 protein-like</fullName>
    </submittedName>
</protein>
<evidence type="ECO:0000256" key="14">
    <source>
        <dbReference type="ARBA" id="ARBA00049296"/>
    </source>
</evidence>
<dbReference type="KEGG" id="dpte:113797391"/>
<gene>
    <name evidence="19" type="primary">LOC113797391</name>
</gene>
<evidence type="ECO:0000313" key="19">
    <source>
        <dbReference type="RefSeq" id="XP_027203557.1"/>
    </source>
</evidence>
<keyword evidence="18" id="KW-1185">Reference proteome</keyword>
<feature type="transmembrane region" description="Helical" evidence="17">
    <location>
        <begin position="48"/>
        <end position="67"/>
    </location>
</feature>
<evidence type="ECO:0000256" key="15">
    <source>
        <dbReference type="ARBA" id="ARBA00049322"/>
    </source>
</evidence>
<evidence type="ECO:0000256" key="17">
    <source>
        <dbReference type="SAM" id="Phobius"/>
    </source>
</evidence>
<evidence type="ECO:0000256" key="7">
    <source>
        <dbReference type="ARBA" id="ARBA00047368"/>
    </source>
</evidence>
<comment type="catalytic activity">
    <reaction evidence="15">
        <text>13-(9Z-hexadecenoyloxy)-octadecanoate + H2O = 13-hydroxy-octadecanoate + (9Z)-hexadecenoate + H(+)</text>
        <dbReference type="Rhea" id="RHEA:52076"/>
        <dbReference type="ChEBI" id="CHEBI:15377"/>
        <dbReference type="ChEBI" id="CHEBI:15378"/>
        <dbReference type="ChEBI" id="CHEBI:32372"/>
        <dbReference type="ChEBI" id="CHEBI:136304"/>
        <dbReference type="ChEBI" id="CHEBI:136315"/>
    </reaction>
    <physiologicalReaction direction="left-to-right" evidence="15">
        <dbReference type="Rhea" id="RHEA:52077"/>
    </physiologicalReaction>
</comment>
<evidence type="ECO:0000313" key="18">
    <source>
        <dbReference type="Proteomes" id="UP000515146"/>
    </source>
</evidence>
<feature type="transmembrane region" description="Helical" evidence="17">
    <location>
        <begin position="79"/>
        <end position="102"/>
    </location>
</feature>
<evidence type="ECO:0000256" key="12">
    <source>
        <dbReference type="ARBA" id="ARBA00048800"/>
    </source>
</evidence>
<evidence type="ECO:0000256" key="16">
    <source>
        <dbReference type="ARBA" id="ARBA00049428"/>
    </source>
</evidence>
<evidence type="ECO:0000256" key="4">
    <source>
        <dbReference type="ARBA" id="ARBA00022692"/>
    </source>
</evidence>
<keyword evidence="6 17" id="KW-0472">Membrane</keyword>
<comment type="catalytic activity">
    <reaction evidence="8">
        <text>13-octadecanoyloxy-octadecanoate + H2O = 13-hydroxy-octadecanoate + octadecanoate + H(+)</text>
        <dbReference type="Rhea" id="RHEA:52084"/>
        <dbReference type="ChEBI" id="CHEBI:15377"/>
        <dbReference type="ChEBI" id="CHEBI:15378"/>
        <dbReference type="ChEBI" id="CHEBI:25629"/>
        <dbReference type="ChEBI" id="CHEBI:136304"/>
        <dbReference type="ChEBI" id="CHEBI:136335"/>
    </reaction>
    <physiologicalReaction direction="left-to-right" evidence="8">
        <dbReference type="Rhea" id="RHEA:52085"/>
    </physiologicalReaction>
</comment>
<evidence type="ECO:0000256" key="2">
    <source>
        <dbReference type="ARBA" id="ARBA00004127"/>
    </source>
</evidence>
<dbReference type="Proteomes" id="UP000515146">
    <property type="component" value="Unplaced"/>
</dbReference>
<dbReference type="OrthoDB" id="1898221at2759"/>
<comment type="catalytic activity">
    <reaction evidence="7">
        <text>12-hexadecanoyloxy-octadecanoate + H2O = 12-hydroxyoctadecanoate + hexadecanoate + H(+)</text>
        <dbReference type="Rhea" id="RHEA:52056"/>
        <dbReference type="ChEBI" id="CHEBI:7896"/>
        <dbReference type="ChEBI" id="CHEBI:15377"/>
        <dbReference type="ChEBI" id="CHEBI:15378"/>
        <dbReference type="ChEBI" id="CHEBI:83677"/>
        <dbReference type="ChEBI" id="CHEBI:84201"/>
    </reaction>
    <physiologicalReaction direction="left-to-right" evidence="7">
        <dbReference type="Rhea" id="RHEA:52057"/>
    </physiologicalReaction>
</comment>
<dbReference type="PANTHER" id="PTHR10989:SF16">
    <property type="entry name" value="AT02829P-RELATED"/>
    <property type="match status" value="1"/>
</dbReference>
<evidence type="ECO:0000256" key="11">
    <source>
        <dbReference type="ARBA" id="ARBA00048701"/>
    </source>
</evidence>
<evidence type="ECO:0000256" key="5">
    <source>
        <dbReference type="ARBA" id="ARBA00022989"/>
    </source>
</evidence>
<comment type="catalytic activity">
    <reaction evidence="14">
        <text>13-(9Z-octadecenoyloxy)-octadecanoate + H2O = 13-hydroxy-octadecanoate + (9Z)-octadecenoate + H(+)</text>
        <dbReference type="Rhea" id="RHEA:52064"/>
        <dbReference type="ChEBI" id="CHEBI:15377"/>
        <dbReference type="ChEBI" id="CHEBI:15378"/>
        <dbReference type="ChEBI" id="CHEBI:30823"/>
        <dbReference type="ChEBI" id="CHEBI:136303"/>
        <dbReference type="ChEBI" id="CHEBI:136304"/>
    </reaction>
    <physiologicalReaction direction="left-to-right" evidence="14">
        <dbReference type="Rhea" id="RHEA:52065"/>
    </physiologicalReaction>
</comment>
<dbReference type="Pfam" id="PF04750">
    <property type="entry name" value="Far-17a_AIG1"/>
    <property type="match status" value="1"/>
</dbReference>
<name>A0A6P6YE51_DERPT</name>
<comment type="catalytic activity">
    <reaction evidence="10">
        <text>12-octadecanoyloxy-octadecanoate + H2O = 12-hydroxyoctadecanoate + octadecanoate + H(+)</text>
        <dbReference type="Rhea" id="RHEA:52080"/>
        <dbReference type="ChEBI" id="CHEBI:15377"/>
        <dbReference type="ChEBI" id="CHEBI:15378"/>
        <dbReference type="ChEBI" id="CHEBI:25629"/>
        <dbReference type="ChEBI" id="CHEBI:84201"/>
        <dbReference type="ChEBI" id="CHEBI:136330"/>
    </reaction>
    <physiologicalReaction direction="left-to-right" evidence="10">
        <dbReference type="Rhea" id="RHEA:52081"/>
    </physiologicalReaction>
</comment>
<comment type="catalytic activity">
    <reaction evidence="9">
        <text>9-hexadecanoyloxy-octadecanoate + H2O = 9-hydroxy-octadecanoate + hexadecanoate + H(+)</text>
        <dbReference type="Rhea" id="RHEA:52052"/>
        <dbReference type="ChEBI" id="CHEBI:7896"/>
        <dbReference type="ChEBI" id="CHEBI:15377"/>
        <dbReference type="ChEBI" id="CHEBI:15378"/>
        <dbReference type="ChEBI" id="CHEBI:83670"/>
        <dbReference type="ChEBI" id="CHEBI:136286"/>
    </reaction>
    <physiologicalReaction direction="left-to-right" evidence="9">
        <dbReference type="Rhea" id="RHEA:52053"/>
    </physiologicalReaction>
</comment>
<proteinExistence type="inferred from homology"/>
<dbReference type="GO" id="GO:0016020">
    <property type="term" value="C:membrane"/>
    <property type="evidence" value="ECO:0007669"/>
    <property type="project" value="InterPro"/>
</dbReference>
<comment type="catalytic activity">
    <reaction evidence="11">
        <text>12-(9Z-octadecenoyloxy)-octadecanoate + H2O = 12-hydroxyoctadecanoate + (9Z)-octadecenoate + H(+)</text>
        <dbReference type="Rhea" id="RHEA:52060"/>
        <dbReference type="ChEBI" id="CHEBI:15377"/>
        <dbReference type="ChEBI" id="CHEBI:15378"/>
        <dbReference type="ChEBI" id="CHEBI:30823"/>
        <dbReference type="ChEBI" id="CHEBI:84201"/>
        <dbReference type="ChEBI" id="CHEBI:136302"/>
    </reaction>
    <physiologicalReaction direction="left-to-right" evidence="11">
        <dbReference type="Rhea" id="RHEA:52061"/>
    </physiologicalReaction>
</comment>
<evidence type="ECO:0000256" key="6">
    <source>
        <dbReference type="ARBA" id="ARBA00023136"/>
    </source>
</evidence>
<keyword evidence="4 17" id="KW-0812">Transmembrane</keyword>
<comment type="catalytic activity">
    <reaction evidence="12">
        <text>9-(9Z-octadecenoyloxy)-octadecanoate + H2O = 9-hydroxy-octadecanoate + (9Z)-octadecenoate + H(+)</text>
        <dbReference type="Rhea" id="RHEA:52048"/>
        <dbReference type="ChEBI" id="CHEBI:15377"/>
        <dbReference type="ChEBI" id="CHEBI:15378"/>
        <dbReference type="ChEBI" id="CHEBI:30823"/>
        <dbReference type="ChEBI" id="CHEBI:136282"/>
        <dbReference type="ChEBI" id="CHEBI:136286"/>
    </reaction>
    <physiologicalReaction direction="left-to-right" evidence="12">
        <dbReference type="Rhea" id="RHEA:52049"/>
    </physiologicalReaction>
</comment>
<evidence type="ECO:0000256" key="13">
    <source>
        <dbReference type="ARBA" id="ARBA00049221"/>
    </source>
</evidence>
<evidence type="ECO:0000256" key="1">
    <source>
        <dbReference type="ARBA" id="ARBA00000923"/>
    </source>
</evidence>
<feature type="transmembrane region" description="Helical" evidence="17">
    <location>
        <begin position="122"/>
        <end position="141"/>
    </location>
</feature>
<evidence type="ECO:0000256" key="9">
    <source>
        <dbReference type="ARBA" id="ARBA00047863"/>
    </source>
</evidence>
<comment type="catalytic activity">
    <reaction evidence="13">
        <text>9-octadecanoyloxy-octadecanoate + H2O = 9-hydroxy-octadecanoate + octadecanoate + H(+)</text>
        <dbReference type="Rhea" id="RHEA:52096"/>
        <dbReference type="ChEBI" id="CHEBI:15377"/>
        <dbReference type="ChEBI" id="CHEBI:15378"/>
        <dbReference type="ChEBI" id="CHEBI:25629"/>
        <dbReference type="ChEBI" id="CHEBI:136286"/>
        <dbReference type="ChEBI" id="CHEBI:136373"/>
    </reaction>
    <physiologicalReaction direction="left-to-right" evidence="13">
        <dbReference type="Rhea" id="RHEA:52097"/>
    </physiologicalReaction>
</comment>
<dbReference type="FunCoup" id="A0A6P6YE51">
    <property type="interactions" value="548"/>
</dbReference>
<dbReference type="RefSeq" id="XP_027203557.1">
    <property type="nucleotide sequence ID" value="XM_027347756.1"/>
</dbReference>
<organism evidence="18 19">
    <name type="scientific">Dermatophagoides pteronyssinus</name>
    <name type="common">European house dust mite</name>
    <dbReference type="NCBI Taxonomy" id="6956"/>
    <lineage>
        <taxon>Eukaryota</taxon>
        <taxon>Metazoa</taxon>
        <taxon>Ecdysozoa</taxon>
        <taxon>Arthropoda</taxon>
        <taxon>Chelicerata</taxon>
        <taxon>Arachnida</taxon>
        <taxon>Acari</taxon>
        <taxon>Acariformes</taxon>
        <taxon>Sarcoptiformes</taxon>
        <taxon>Astigmata</taxon>
        <taxon>Psoroptidia</taxon>
        <taxon>Analgoidea</taxon>
        <taxon>Pyroglyphidae</taxon>
        <taxon>Dermatophagoidinae</taxon>
        <taxon>Dermatophagoides</taxon>
    </lineage>
</organism>
<keyword evidence="5 17" id="KW-1133">Transmembrane helix</keyword>